<protein>
    <submittedName>
        <fullName evidence="2">NAD(P)H-binding protein</fullName>
    </submittedName>
</protein>
<dbReference type="InterPro" id="IPR051604">
    <property type="entry name" value="Ergot_Alk_Oxidoreductase"/>
</dbReference>
<feature type="domain" description="NmrA-like" evidence="1">
    <location>
        <begin position="13"/>
        <end position="243"/>
    </location>
</feature>
<dbReference type="InterPro" id="IPR036291">
    <property type="entry name" value="NAD(P)-bd_dom_sf"/>
</dbReference>
<proteinExistence type="predicted"/>
<evidence type="ECO:0000259" key="1">
    <source>
        <dbReference type="Pfam" id="PF05368"/>
    </source>
</evidence>
<keyword evidence="3" id="KW-1185">Reference proteome</keyword>
<dbReference type="SUPFAM" id="SSF51735">
    <property type="entry name" value="NAD(P)-binding Rossmann-fold domains"/>
    <property type="match status" value="1"/>
</dbReference>
<organism evidence="2 3">
    <name type="scientific">Nocardia halotolerans</name>
    <dbReference type="NCBI Taxonomy" id="1755878"/>
    <lineage>
        <taxon>Bacteria</taxon>
        <taxon>Bacillati</taxon>
        <taxon>Actinomycetota</taxon>
        <taxon>Actinomycetes</taxon>
        <taxon>Mycobacteriales</taxon>
        <taxon>Nocardiaceae</taxon>
        <taxon>Nocardia</taxon>
    </lineage>
</organism>
<comment type="caution">
    <text evidence="2">The sequence shown here is derived from an EMBL/GenBank/DDBJ whole genome shotgun (WGS) entry which is preliminary data.</text>
</comment>
<dbReference type="Gene3D" id="3.90.25.10">
    <property type="entry name" value="UDP-galactose 4-epimerase, domain 1"/>
    <property type="match status" value="1"/>
</dbReference>
<dbReference type="PANTHER" id="PTHR43162">
    <property type="match status" value="1"/>
</dbReference>
<dbReference type="PANTHER" id="PTHR43162:SF1">
    <property type="entry name" value="PRESTALK A DIFFERENTIATION PROTEIN A"/>
    <property type="match status" value="1"/>
</dbReference>
<gene>
    <name evidence="2" type="ORF">ACFO5K_20545</name>
</gene>
<dbReference type="Gene3D" id="3.40.50.720">
    <property type="entry name" value="NAD(P)-binding Rossmann-like Domain"/>
    <property type="match status" value="1"/>
</dbReference>
<dbReference type="Pfam" id="PF05368">
    <property type="entry name" value="NmrA"/>
    <property type="match status" value="1"/>
</dbReference>
<sequence>MHDSTRRDAARSGTILVTGATGNVGREVVAHLATQGRSVRRLDRRQVPDAESVVGDLTDPTALRAALVGVDTVFLIWPLLDAAPAQPLIAELGAAAPHVIYLSSTAIDDDADHQSDPIVQVHADMEALLRSRHRRLTVLRSDTLASNTRGWRTQLRSGDVVAGPDIARTAVVDERDIAAAAVSVMLGHNEFARDTYSLTGPELLTRADQAHLIGTELGRNIRFEPVPPDLARDHMLTEGRPKPLVDALITASAHRPESTLITDHVERLTGRPAHTFAQWVTDHRSEFTHQP</sequence>
<reference evidence="3" key="1">
    <citation type="journal article" date="2019" name="Int. J. Syst. Evol. Microbiol.">
        <title>The Global Catalogue of Microorganisms (GCM) 10K type strain sequencing project: providing services to taxonomists for standard genome sequencing and annotation.</title>
        <authorList>
            <consortium name="The Broad Institute Genomics Platform"/>
            <consortium name="The Broad Institute Genome Sequencing Center for Infectious Disease"/>
            <person name="Wu L."/>
            <person name="Ma J."/>
        </authorList>
    </citation>
    <scope>NUCLEOTIDE SEQUENCE [LARGE SCALE GENOMIC DNA]</scope>
    <source>
        <strain evidence="3">IBRC-M 10490</strain>
    </source>
</reference>
<dbReference type="InterPro" id="IPR008030">
    <property type="entry name" value="NmrA-like"/>
</dbReference>
<name>A0ABV8VLQ7_9NOCA</name>
<accession>A0ABV8VLQ7</accession>
<evidence type="ECO:0000313" key="2">
    <source>
        <dbReference type="EMBL" id="MFC4376489.1"/>
    </source>
</evidence>
<dbReference type="RefSeq" id="WP_378565312.1">
    <property type="nucleotide sequence ID" value="NZ_JBHSDL010000025.1"/>
</dbReference>
<evidence type="ECO:0000313" key="3">
    <source>
        <dbReference type="Proteomes" id="UP001595844"/>
    </source>
</evidence>
<dbReference type="EMBL" id="JBHSDL010000025">
    <property type="protein sequence ID" value="MFC4376489.1"/>
    <property type="molecule type" value="Genomic_DNA"/>
</dbReference>
<dbReference type="Proteomes" id="UP001595844">
    <property type="component" value="Unassembled WGS sequence"/>
</dbReference>